<dbReference type="SUPFAM" id="SSF55729">
    <property type="entry name" value="Acyl-CoA N-acyltransferases (Nat)"/>
    <property type="match status" value="1"/>
</dbReference>
<dbReference type="InterPro" id="IPR000182">
    <property type="entry name" value="GNAT_dom"/>
</dbReference>
<dbReference type="GO" id="GO:0016747">
    <property type="term" value="F:acyltransferase activity, transferring groups other than amino-acyl groups"/>
    <property type="evidence" value="ECO:0007669"/>
    <property type="project" value="InterPro"/>
</dbReference>
<feature type="domain" description="N-acetyltransferase" evidence="1">
    <location>
        <begin position="2"/>
        <end position="172"/>
    </location>
</feature>
<evidence type="ECO:0000259" key="1">
    <source>
        <dbReference type="PROSITE" id="PS51186"/>
    </source>
</evidence>
<dbReference type="EMBL" id="JABBVZ010000001">
    <property type="protein sequence ID" value="NMP20813.1"/>
    <property type="molecule type" value="Genomic_DNA"/>
</dbReference>
<organism evidence="2 3">
    <name type="scientific">Sulfobacillus harzensis</name>
    <dbReference type="NCBI Taxonomy" id="2729629"/>
    <lineage>
        <taxon>Bacteria</taxon>
        <taxon>Bacillati</taxon>
        <taxon>Bacillota</taxon>
        <taxon>Clostridia</taxon>
        <taxon>Eubacteriales</taxon>
        <taxon>Clostridiales Family XVII. Incertae Sedis</taxon>
        <taxon>Sulfobacillus</taxon>
    </lineage>
</organism>
<evidence type="ECO:0000313" key="3">
    <source>
        <dbReference type="Proteomes" id="UP000533476"/>
    </source>
</evidence>
<sequence>MIKIRTLTEPAELNRLPHLERAIWGNDDPVPTSMLRVMVALGGEISIAYREEAPDEWLGFTASIGGYDEEGPYLYSHQAGVLPPWQHQGIGRLLKYHQNRWAERAGYRRIRWTFDPLRALNAHFNVGILGVNIQAYHPDYYGNLSSVINRGLATDRLLAEWSVPAPMARPYPPRVCFKIYIPADIGQLKVQDPGQAARWQRAVRSQFCDALAAGYHVVGFSRHPSPAYLFAN</sequence>
<dbReference type="PANTHER" id="PTHR41700">
    <property type="entry name" value="GCN5-RELATED N-ACETYLTRANSFERASE"/>
    <property type="match status" value="1"/>
</dbReference>
<dbReference type="AlphaFoldDB" id="A0A7Y0L039"/>
<dbReference type="Pfam" id="PF00583">
    <property type="entry name" value="Acetyltransf_1"/>
    <property type="match status" value="1"/>
</dbReference>
<dbReference type="CDD" id="cd04301">
    <property type="entry name" value="NAT_SF"/>
    <property type="match status" value="1"/>
</dbReference>
<dbReference type="InterPro" id="IPR016181">
    <property type="entry name" value="Acyl_CoA_acyltransferase"/>
</dbReference>
<dbReference type="PANTHER" id="PTHR41700:SF1">
    <property type="entry name" value="N-ACETYLTRANSFERASE DOMAIN-CONTAINING PROTEIN"/>
    <property type="match status" value="1"/>
</dbReference>
<dbReference type="RefSeq" id="WP_169095529.1">
    <property type="nucleotide sequence ID" value="NZ_JABBVZ010000001.1"/>
</dbReference>
<dbReference type="PROSITE" id="PS51186">
    <property type="entry name" value="GNAT"/>
    <property type="match status" value="1"/>
</dbReference>
<protein>
    <submittedName>
        <fullName evidence="2">GNAT family N-acetyltransferase</fullName>
    </submittedName>
</protein>
<keyword evidence="3" id="KW-1185">Reference proteome</keyword>
<evidence type="ECO:0000313" key="2">
    <source>
        <dbReference type="EMBL" id="NMP20813.1"/>
    </source>
</evidence>
<accession>A0A7Y0L039</accession>
<keyword evidence="2" id="KW-0808">Transferase</keyword>
<comment type="caution">
    <text evidence="2">The sequence shown here is derived from an EMBL/GenBank/DDBJ whole genome shotgun (WGS) entry which is preliminary data.</text>
</comment>
<dbReference type="Gene3D" id="3.40.630.30">
    <property type="match status" value="1"/>
</dbReference>
<dbReference type="Proteomes" id="UP000533476">
    <property type="component" value="Unassembled WGS sequence"/>
</dbReference>
<dbReference type="InterPro" id="IPR038764">
    <property type="entry name" value="GNAT_N_AcTrfase_prd"/>
</dbReference>
<reference evidence="2 3" key="1">
    <citation type="submission" date="2020-04" db="EMBL/GenBank/DDBJ databases">
        <authorList>
            <person name="Zhang R."/>
            <person name="Schippers A."/>
        </authorList>
    </citation>
    <scope>NUCLEOTIDE SEQUENCE [LARGE SCALE GENOMIC DNA]</scope>
    <source>
        <strain evidence="2 3">DSM 109850</strain>
    </source>
</reference>
<name>A0A7Y0L039_9FIRM</name>
<gene>
    <name evidence="2" type="ORF">HIJ39_00360</name>
</gene>
<proteinExistence type="predicted"/>